<dbReference type="InterPro" id="IPR010060">
    <property type="entry name" value="NRPS_synth"/>
</dbReference>
<dbReference type="EMBL" id="JAFMYU010000044">
    <property type="protein sequence ID" value="MBO0934887.1"/>
    <property type="molecule type" value="Genomic_DNA"/>
</dbReference>
<keyword evidence="3" id="KW-1185">Reference proteome</keyword>
<protein>
    <recommendedName>
        <fullName evidence="1">Condensation domain-containing protein</fullName>
    </recommendedName>
</protein>
<comment type="caution">
    <text evidence="2">The sequence shown here is derived from an EMBL/GenBank/DDBJ whole genome shotgun (WGS) entry which is preliminary data.</text>
</comment>
<dbReference type="SUPFAM" id="SSF52777">
    <property type="entry name" value="CoA-dependent acyltransferases"/>
    <property type="match status" value="2"/>
</dbReference>
<dbReference type="GO" id="GO:0003824">
    <property type="term" value="F:catalytic activity"/>
    <property type="evidence" value="ECO:0007669"/>
    <property type="project" value="InterPro"/>
</dbReference>
<gene>
    <name evidence="2" type="ORF">J2I48_28000</name>
</gene>
<reference evidence="2 3" key="1">
    <citation type="submission" date="2021-03" db="EMBL/GenBank/DDBJ databases">
        <title>Fibrella sp. HMF5036 genome sequencing and assembly.</title>
        <authorList>
            <person name="Kang H."/>
            <person name="Kim H."/>
            <person name="Bae S."/>
            <person name="Joh K."/>
        </authorList>
    </citation>
    <scope>NUCLEOTIDE SEQUENCE [LARGE SCALE GENOMIC DNA]</scope>
    <source>
        <strain evidence="2 3">HMF5036</strain>
    </source>
</reference>
<dbReference type="AlphaFoldDB" id="A0A939G9E6"/>
<dbReference type="PANTHER" id="PTHR45398:SF1">
    <property type="entry name" value="ENZYME, PUTATIVE (JCVI)-RELATED"/>
    <property type="match status" value="1"/>
</dbReference>
<dbReference type="PANTHER" id="PTHR45398">
    <property type="match status" value="1"/>
</dbReference>
<dbReference type="RefSeq" id="WP_229376861.1">
    <property type="nucleotide sequence ID" value="NZ_JAFMYU010000044.1"/>
</dbReference>
<dbReference type="Gene3D" id="3.30.559.30">
    <property type="entry name" value="Nonribosomal peptide synthetase, condensation domain"/>
    <property type="match status" value="1"/>
</dbReference>
<name>A0A939G9E6_9BACT</name>
<accession>A0A939G9E6</accession>
<sequence length="408" mass="43707">GWVRQYTPSPDEAPPALVVLSLSHLPEKQALAERDRQLLALRGQALAATGPLCQLVLVVLPGQTQLGLVVHHLVVDAYSWRVLWADLTTLYGQYMGGGRLSLPAKTHSYRAWSAALLAQAGSSYLQTQGGYWRGVVSQAQALPPVATGLTAAIQRAGEATASANQISVDFDPSLLADLALANEAYGTESGELLLTALLLVLHDHTGRDAWVVELEADGRQGFEQGPTSELDLSRTVGLFAAQYPVVLQVAGGEDLSRTVKLVKEQVRSVPDKGLSYSVLRYLTETGEDLALQPSVCFTYVDEVLEQTAGQISDAALDVVQADLGARAMLPTGCQLSVDGVVSGGRLYVTFRYRPDAFAATTVEGWAAACQQQLAALVAHCLAQPDRELTPSDFGYAKLSIDQLDNFFD</sequence>
<dbReference type="Proteomes" id="UP000664795">
    <property type="component" value="Unassembled WGS sequence"/>
</dbReference>
<dbReference type="InterPro" id="IPR001242">
    <property type="entry name" value="Condensation_dom"/>
</dbReference>
<evidence type="ECO:0000313" key="2">
    <source>
        <dbReference type="EMBL" id="MBO0934887.1"/>
    </source>
</evidence>
<dbReference type="Pfam" id="PF00668">
    <property type="entry name" value="Condensation"/>
    <property type="match status" value="1"/>
</dbReference>
<proteinExistence type="predicted"/>
<feature type="domain" description="Condensation" evidence="1">
    <location>
        <begin position="49"/>
        <end position="398"/>
    </location>
</feature>
<dbReference type="NCBIfam" id="TIGR01720">
    <property type="entry name" value="NRPS-para261"/>
    <property type="match status" value="1"/>
</dbReference>
<organism evidence="2 3">
    <name type="scientific">Fibrella aquatilis</name>
    <dbReference type="NCBI Taxonomy" id="2817059"/>
    <lineage>
        <taxon>Bacteria</taxon>
        <taxon>Pseudomonadati</taxon>
        <taxon>Bacteroidota</taxon>
        <taxon>Cytophagia</taxon>
        <taxon>Cytophagales</taxon>
        <taxon>Spirosomataceae</taxon>
        <taxon>Fibrella</taxon>
    </lineage>
</organism>
<evidence type="ECO:0000313" key="3">
    <source>
        <dbReference type="Proteomes" id="UP000664795"/>
    </source>
</evidence>
<evidence type="ECO:0000259" key="1">
    <source>
        <dbReference type="Pfam" id="PF00668"/>
    </source>
</evidence>
<dbReference type="Gene3D" id="3.30.559.10">
    <property type="entry name" value="Chloramphenicol acetyltransferase-like domain"/>
    <property type="match status" value="1"/>
</dbReference>
<dbReference type="InterPro" id="IPR023213">
    <property type="entry name" value="CAT-like_dom_sf"/>
</dbReference>
<feature type="non-terminal residue" evidence="2">
    <location>
        <position position="1"/>
    </location>
</feature>